<dbReference type="GO" id="GO:0016740">
    <property type="term" value="F:transferase activity"/>
    <property type="evidence" value="ECO:0007669"/>
    <property type="project" value="UniProtKB-KW"/>
</dbReference>
<evidence type="ECO:0000256" key="1">
    <source>
        <dbReference type="SAM" id="SignalP"/>
    </source>
</evidence>
<reference evidence="3" key="1">
    <citation type="journal article" date="2017" name="Environ. Microbiol. Rep.">
        <title>Genetic Diversity of Marine Anaerobic Ammonium-Oxidizing Bacteria as Revealed by Genomic and Proteomic Analyses of 'Candidatus Scalindua japonica'.</title>
        <authorList>
            <person name="Oshiki M."/>
            <person name="Mizuto K."/>
            <person name="Kimura Z."/>
            <person name="Kindaichi T."/>
            <person name="Satoh H."/>
            <person name="Okabe S."/>
        </authorList>
    </citation>
    <scope>NUCLEOTIDE SEQUENCE [LARGE SCALE GENOMIC DNA]</scope>
    <source>
        <strain evidence="3">husup-a2</strain>
    </source>
</reference>
<feature type="signal peptide" evidence="1">
    <location>
        <begin position="1"/>
        <end position="22"/>
    </location>
</feature>
<dbReference type="RefSeq" id="WP_096895696.1">
    <property type="nucleotide sequence ID" value="NZ_BAOS01000029.1"/>
</dbReference>
<keyword evidence="1" id="KW-0732">Signal</keyword>
<dbReference type="EMBL" id="BAOS01000029">
    <property type="protein sequence ID" value="GAX62316.1"/>
    <property type="molecule type" value="Genomic_DNA"/>
</dbReference>
<protein>
    <submittedName>
        <fullName evidence="2">Phosphotransferase system, mannose/fructose-specific component IIA</fullName>
    </submittedName>
</protein>
<gene>
    <name evidence="2" type="ORF">SCALIN_C29_0100</name>
</gene>
<comment type="caution">
    <text evidence="2">The sequence shown here is derived from an EMBL/GenBank/DDBJ whole genome shotgun (WGS) entry which is preliminary data.</text>
</comment>
<evidence type="ECO:0000313" key="2">
    <source>
        <dbReference type="EMBL" id="GAX62316.1"/>
    </source>
</evidence>
<keyword evidence="2" id="KW-0808">Transferase</keyword>
<name>A0A286U2G2_9BACT</name>
<keyword evidence="3" id="KW-1185">Reference proteome</keyword>
<dbReference type="AlphaFoldDB" id="A0A286U2G2"/>
<sequence length="215" mass="24372">MKILNSFILFFVSVIICANVHAGTSTPKRYPKSFSGIINYEISGSTITGTEVVYYDDWGRREAIYTKTTMDLAGVTVDRYTLTILEENGQWINTIDLNARTGMRMRNPRYKDYVGKSSRELEKITKNNLIDAGAHKAEFEWIAGKTCVVWEKKYTSVKTCTWNGIILKKITGTGFSRITKVATEIKEHVTIPEEKFTIPPDIEMKTVNISTLHGN</sequence>
<accession>A0A286U2G2</accession>
<dbReference type="OrthoDB" id="5372426at2"/>
<organism evidence="2 3">
    <name type="scientific">Candidatus Scalindua japonica</name>
    <dbReference type="NCBI Taxonomy" id="1284222"/>
    <lineage>
        <taxon>Bacteria</taxon>
        <taxon>Pseudomonadati</taxon>
        <taxon>Planctomycetota</taxon>
        <taxon>Candidatus Brocadiia</taxon>
        <taxon>Candidatus Brocadiales</taxon>
        <taxon>Candidatus Scalinduaceae</taxon>
        <taxon>Candidatus Scalindua</taxon>
    </lineage>
</organism>
<evidence type="ECO:0000313" key="3">
    <source>
        <dbReference type="Proteomes" id="UP000218542"/>
    </source>
</evidence>
<proteinExistence type="predicted"/>
<feature type="chain" id="PRO_5012018630" evidence="1">
    <location>
        <begin position="23"/>
        <end position="215"/>
    </location>
</feature>
<dbReference type="Proteomes" id="UP000218542">
    <property type="component" value="Unassembled WGS sequence"/>
</dbReference>